<gene>
    <name evidence="1" type="ORF">I5776_08635</name>
</gene>
<name>A0ABX7E6H3_9BACI</name>
<dbReference type="EMBL" id="CP065425">
    <property type="protein sequence ID" value="QQZ10935.1"/>
    <property type="molecule type" value="Genomic_DNA"/>
</dbReference>
<sequence>MIRDRGNKKWVSLMLPEHVKMLKDMSVDLKRLDKPLLDEYQIQEFEEKIKYAQKFKLPVEFSIFEHGFIRGIVGKIIKMDSLEKKIKIEAMNEDIEYIEFNQVTNVQIKD</sequence>
<reference evidence="1 2" key="1">
    <citation type="submission" date="2020-11" db="EMBL/GenBank/DDBJ databases">
        <title>Taxonomic evaluation of the Bacillus sporothermodurans group of bacteria based on whole genome sequences.</title>
        <authorList>
            <person name="Fiedler G."/>
            <person name="Herbstmann A.-D."/>
            <person name="Doll E."/>
            <person name="Wenning M."/>
            <person name="Brinks E."/>
            <person name="Kabisch J."/>
            <person name="Breitenwieser F."/>
            <person name="Lappann M."/>
            <person name="Boehnlein C."/>
            <person name="Franz C."/>
        </authorList>
    </citation>
    <scope>NUCLEOTIDE SEQUENCE [LARGE SCALE GENOMIC DNA]</scope>
    <source>
        <strain evidence="1 2">JCM 19841</strain>
    </source>
</reference>
<dbReference type="PANTHER" id="PTHR40051">
    <property type="entry name" value="IG HYPOTHETICAL 15966"/>
    <property type="match status" value="1"/>
</dbReference>
<protein>
    <submittedName>
        <fullName evidence="1">YolD-like family protein</fullName>
    </submittedName>
</protein>
<proteinExistence type="predicted"/>
<dbReference type="RefSeq" id="WP_202780215.1">
    <property type="nucleotide sequence ID" value="NZ_CP065425.1"/>
</dbReference>
<evidence type="ECO:0000313" key="1">
    <source>
        <dbReference type="EMBL" id="QQZ10935.1"/>
    </source>
</evidence>
<accession>A0ABX7E6H3</accession>
<evidence type="ECO:0000313" key="2">
    <source>
        <dbReference type="Proteomes" id="UP000595691"/>
    </source>
</evidence>
<dbReference type="PANTHER" id="PTHR40051:SF1">
    <property type="entry name" value="YOLD-LIKE FAMILY PROTEIN"/>
    <property type="match status" value="1"/>
</dbReference>
<dbReference type="Pfam" id="PF08863">
    <property type="entry name" value="YolD"/>
    <property type="match status" value="1"/>
</dbReference>
<keyword evidence="2" id="KW-1185">Reference proteome</keyword>
<dbReference type="InterPro" id="IPR014962">
    <property type="entry name" value="YolD"/>
</dbReference>
<dbReference type="Proteomes" id="UP000595691">
    <property type="component" value="Chromosome"/>
</dbReference>
<organism evidence="1 2">
    <name type="scientific">Heyndrickxia vini</name>
    <dbReference type="NCBI Taxonomy" id="1476025"/>
    <lineage>
        <taxon>Bacteria</taxon>
        <taxon>Bacillati</taxon>
        <taxon>Bacillota</taxon>
        <taxon>Bacilli</taxon>
        <taxon>Bacillales</taxon>
        <taxon>Bacillaceae</taxon>
        <taxon>Heyndrickxia</taxon>
    </lineage>
</organism>